<keyword evidence="2" id="KW-0804">Transcription</keyword>
<sequence length="258" mass="26752">MFPPEWTDSRWSVMTELEGLHTSVLAALGRNAADGGIDLLGRVCRECVRLLSLDGAAIAVMAHAGQRELVHATDVVSTALADLQFALGEGPGFEAYTSGDAVLVPDLGADFAPAWPIFAVEAATHPVAALFSFPVHLGGIAVATLDAYRGTPGSLSNGDLVTAGRLADLAALALSGLSANAGRWLDGDGSRMSGSGMRYRQVSQATGMVMAVLDLPPAAALARIRAYAFACGRSLLDVASDIVTRQLQPAEVADPEPR</sequence>
<dbReference type="Gene3D" id="1.10.10.10">
    <property type="entry name" value="Winged helix-like DNA-binding domain superfamily/Winged helix DNA-binding domain"/>
    <property type="match status" value="1"/>
</dbReference>
<dbReference type="HOGENOM" id="CLU_074354_1_0_11"/>
<keyword evidence="1" id="KW-0805">Transcription regulation</keyword>
<evidence type="ECO:0000313" key="5">
    <source>
        <dbReference type="Proteomes" id="UP000000328"/>
    </source>
</evidence>
<name>A0A0H3DDI3_AMYMU</name>
<evidence type="ECO:0000256" key="1">
    <source>
        <dbReference type="ARBA" id="ARBA00023015"/>
    </source>
</evidence>
<dbReference type="InterPro" id="IPR029016">
    <property type="entry name" value="GAF-like_dom_sf"/>
</dbReference>
<dbReference type="InterPro" id="IPR003018">
    <property type="entry name" value="GAF"/>
</dbReference>
<accession>A0A0H3DDI3</accession>
<dbReference type="PATRIC" id="fig|749927.5.peg.6803"/>
<evidence type="ECO:0000259" key="3">
    <source>
        <dbReference type="SMART" id="SM01012"/>
    </source>
</evidence>
<dbReference type="eggNOG" id="COG2203">
    <property type="taxonomic scope" value="Bacteria"/>
</dbReference>
<organism evidence="4 5">
    <name type="scientific">Amycolatopsis mediterranei (strain U-32)</name>
    <dbReference type="NCBI Taxonomy" id="749927"/>
    <lineage>
        <taxon>Bacteria</taxon>
        <taxon>Bacillati</taxon>
        <taxon>Actinomycetota</taxon>
        <taxon>Actinomycetes</taxon>
        <taxon>Pseudonocardiales</taxon>
        <taxon>Pseudonocardiaceae</taxon>
        <taxon>Amycolatopsis</taxon>
    </lineage>
</organism>
<dbReference type="KEGG" id="amd:AMED_6542"/>
<dbReference type="GO" id="GO:0003723">
    <property type="term" value="F:RNA binding"/>
    <property type="evidence" value="ECO:0007669"/>
    <property type="project" value="InterPro"/>
</dbReference>
<reference evidence="4 5" key="1">
    <citation type="journal article" date="2010" name="Cell Res.">
        <title>Complete genome sequence of the rifamycin SV-producing Amycolatopsis mediterranei U32 revealed its genetic characteristics in phylogeny and metabolism.</title>
        <authorList>
            <person name="Zhao W."/>
            <person name="Zhong Y."/>
            <person name="Yuan H."/>
            <person name="Wang J."/>
            <person name="Zheng H."/>
            <person name="Wang Y."/>
            <person name="Cen X."/>
            <person name="Xu F."/>
            <person name="Bai J."/>
            <person name="Han X."/>
            <person name="Lu G."/>
            <person name="Zhu Y."/>
            <person name="Shao Z."/>
            <person name="Yan H."/>
            <person name="Li C."/>
            <person name="Peng N."/>
            <person name="Zhang Z."/>
            <person name="Zhang Y."/>
            <person name="Lin W."/>
            <person name="Fan Y."/>
            <person name="Qin Z."/>
            <person name="Hu Y."/>
            <person name="Zhu B."/>
            <person name="Wang S."/>
            <person name="Ding X."/>
            <person name="Zhao G.P."/>
        </authorList>
    </citation>
    <scope>NUCLEOTIDE SEQUENCE [LARGE SCALE GENOMIC DNA]</scope>
    <source>
        <strain evidence="5">U-32</strain>
    </source>
</reference>
<dbReference type="InterPro" id="IPR036388">
    <property type="entry name" value="WH-like_DNA-bd_sf"/>
</dbReference>
<dbReference type="Gene3D" id="3.30.450.40">
    <property type="match status" value="1"/>
</dbReference>
<dbReference type="AlphaFoldDB" id="A0A0H3DDI3"/>
<dbReference type="SUPFAM" id="SSF55781">
    <property type="entry name" value="GAF domain-like"/>
    <property type="match status" value="1"/>
</dbReference>
<dbReference type="Pfam" id="PF13185">
    <property type="entry name" value="GAF_2"/>
    <property type="match status" value="1"/>
</dbReference>
<feature type="domain" description="ANTAR" evidence="3">
    <location>
        <begin position="165"/>
        <end position="243"/>
    </location>
</feature>
<dbReference type="Pfam" id="PF03861">
    <property type="entry name" value="ANTAR"/>
    <property type="match status" value="1"/>
</dbReference>
<protein>
    <recommendedName>
        <fullName evidence="3">ANTAR domain-containing protein</fullName>
    </recommendedName>
</protein>
<dbReference type="SMART" id="SM01012">
    <property type="entry name" value="ANTAR"/>
    <property type="match status" value="1"/>
</dbReference>
<gene>
    <name evidence="4" type="ordered locus">AMED_6542</name>
</gene>
<evidence type="ECO:0000313" key="4">
    <source>
        <dbReference type="EMBL" id="ADJ48272.1"/>
    </source>
</evidence>
<dbReference type="Proteomes" id="UP000000328">
    <property type="component" value="Chromosome"/>
</dbReference>
<dbReference type="InterPro" id="IPR005561">
    <property type="entry name" value="ANTAR"/>
</dbReference>
<evidence type="ECO:0000256" key="2">
    <source>
        <dbReference type="ARBA" id="ARBA00023163"/>
    </source>
</evidence>
<dbReference type="OrthoDB" id="7466251at2"/>
<dbReference type="EMBL" id="CP002000">
    <property type="protein sequence ID" value="ADJ48272.1"/>
    <property type="molecule type" value="Genomic_DNA"/>
</dbReference>
<proteinExistence type="predicted"/>